<sequence length="173" mass="19960">MAKEFLLVDGYNIIFAWPELREISKYDLESARVKLADILCNYQGFRKNEVILVFDGYKSKGNPGSVIHYNNIDIVYTKEAQTADQFIEAVSWQMGKDFQIRVATSDATEQMIILAGGAARMSARELKREIEAADKEIKETYHKKKDNSRNRLMDNLSPEMAELLEKMRLDDRN</sequence>
<reference evidence="1 2" key="1">
    <citation type="submission" date="2016-10" db="EMBL/GenBank/DDBJ databases">
        <authorList>
            <person name="de Groot N.N."/>
        </authorList>
    </citation>
    <scope>NUCLEOTIDE SEQUENCE [LARGE SCALE GENOMIC DNA]</scope>
    <source>
        <strain evidence="1 2">DSM 1283</strain>
    </source>
</reference>
<dbReference type="Pfam" id="PF05991">
    <property type="entry name" value="NYN_YacP"/>
    <property type="match status" value="1"/>
</dbReference>
<evidence type="ECO:0000313" key="1">
    <source>
        <dbReference type="EMBL" id="SFN94688.1"/>
    </source>
</evidence>
<gene>
    <name evidence="1" type="ORF">SAMN04489757_10510</name>
</gene>
<name>A0A1I5D615_9FIRM</name>
<accession>A0A1I5D615</accession>
<dbReference type="RefSeq" id="WP_091684631.1">
    <property type="nucleotide sequence ID" value="NZ_BAABFM010000026.1"/>
</dbReference>
<dbReference type="EMBL" id="FOWD01000005">
    <property type="protein sequence ID" value="SFN94688.1"/>
    <property type="molecule type" value="Genomic_DNA"/>
</dbReference>
<dbReference type="Proteomes" id="UP000198806">
    <property type="component" value="Unassembled WGS sequence"/>
</dbReference>
<dbReference type="PANTHER" id="PTHR34547:SF1">
    <property type="entry name" value="YACP-LIKE NYN DOMAIN PROTEIN"/>
    <property type="match status" value="1"/>
</dbReference>
<dbReference type="OrthoDB" id="9792160at2"/>
<keyword evidence="2" id="KW-1185">Reference proteome</keyword>
<organism evidence="1 2">
    <name type="scientific">Anaerocolumna aminovalerica</name>
    <dbReference type="NCBI Taxonomy" id="1527"/>
    <lineage>
        <taxon>Bacteria</taxon>
        <taxon>Bacillati</taxon>
        <taxon>Bacillota</taxon>
        <taxon>Clostridia</taxon>
        <taxon>Lachnospirales</taxon>
        <taxon>Lachnospiraceae</taxon>
        <taxon>Anaerocolumna</taxon>
    </lineage>
</organism>
<evidence type="ECO:0000313" key="2">
    <source>
        <dbReference type="Proteomes" id="UP000198806"/>
    </source>
</evidence>
<protein>
    <submittedName>
        <fullName evidence="1">Predicted RNA-binding protein containing a PIN domain</fullName>
    </submittedName>
</protein>
<dbReference type="PANTHER" id="PTHR34547">
    <property type="entry name" value="YACP-LIKE NYN DOMAIN PROTEIN"/>
    <property type="match status" value="1"/>
</dbReference>
<proteinExistence type="predicted"/>
<dbReference type="InterPro" id="IPR010298">
    <property type="entry name" value="YacP-like"/>
</dbReference>
<dbReference type="STRING" id="1527.SAMN04489757_10510"/>
<dbReference type="AlphaFoldDB" id="A0A1I5D615"/>
<dbReference type="CDD" id="cd10912">
    <property type="entry name" value="PIN_YacP-like"/>
    <property type="match status" value="1"/>
</dbReference>